<evidence type="ECO:0000259" key="1">
    <source>
        <dbReference type="PROSITE" id="PS50878"/>
    </source>
</evidence>
<organism evidence="2 3">
    <name type="scientific">Coffea arabica</name>
    <name type="common">Arabian coffee</name>
    <dbReference type="NCBI Taxonomy" id="13443"/>
    <lineage>
        <taxon>Eukaryota</taxon>
        <taxon>Viridiplantae</taxon>
        <taxon>Streptophyta</taxon>
        <taxon>Embryophyta</taxon>
        <taxon>Tracheophyta</taxon>
        <taxon>Spermatophyta</taxon>
        <taxon>Magnoliopsida</taxon>
        <taxon>eudicotyledons</taxon>
        <taxon>Gunneridae</taxon>
        <taxon>Pentapetalae</taxon>
        <taxon>asterids</taxon>
        <taxon>lamiids</taxon>
        <taxon>Gentianales</taxon>
        <taxon>Rubiaceae</taxon>
        <taxon>Ixoroideae</taxon>
        <taxon>Gardenieae complex</taxon>
        <taxon>Bertiereae - Coffeeae clade</taxon>
        <taxon>Coffeeae</taxon>
        <taxon>Coffea</taxon>
    </lineage>
</organism>
<dbReference type="PROSITE" id="PS50878">
    <property type="entry name" value="RT_POL"/>
    <property type="match status" value="1"/>
</dbReference>
<dbReference type="InterPro" id="IPR043502">
    <property type="entry name" value="DNA/RNA_pol_sf"/>
</dbReference>
<dbReference type="SUPFAM" id="SSF56219">
    <property type="entry name" value="DNase I-like"/>
    <property type="match status" value="1"/>
</dbReference>
<dbReference type="GeneID" id="140007292"/>
<evidence type="ECO:0000313" key="3">
    <source>
        <dbReference type="RefSeq" id="XP_071906110.1"/>
    </source>
</evidence>
<keyword evidence="2" id="KW-1185">Reference proteome</keyword>
<dbReference type="Proteomes" id="UP001652660">
    <property type="component" value="Chromosome 5c"/>
</dbReference>
<accession>A0ABM4UFQ3</accession>
<gene>
    <name evidence="3" type="primary">LOC140007292</name>
</gene>
<dbReference type="InterPro" id="IPR000477">
    <property type="entry name" value="RT_dom"/>
</dbReference>
<dbReference type="InterPro" id="IPR036691">
    <property type="entry name" value="Endo/exonu/phosph_ase_sf"/>
</dbReference>
<dbReference type="Pfam" id="PF00078">
    <property type="entry name" value="RVT_1"/>
    <property type="match status" value="1"/>
</dbReference>
<dbReference type="InterPro" id="IPR052343">
    <property type="entry name" value="Retrotransposon-Effector_Assoc"/>
</dbReference>
<evidence type="ECO:0000313" key="2">
    <source>
        <dbReference type="Proteomes" id="UP001652660"/>
    </source>
</evidence>
<dbReference type="CDD" id="cd01650">
    <property type="entry name" value="RT_nLTR_like"/>
    <property type="match status" value="1"/>
</dbReference>
<dbReference type="PANTHER" id="PTHR46890">
    <property type="entry name" value="NON-LTR RETROLELEMENT REVERSE TRANSCRIPTASE-LIKE PROTEIN-RELATED"/>
    <property type="match status" value="1"/>
</dbReference>
<dbReference type="Gene3D" id="3.60.10.10">
    <property type="entry name" value="Endonuclease/exonuclease/phosphatase"/>
    <property type="match status" value="1"/>
</dbReference>
<feature type="domain" description="Reverse transcriptase" evidence="1">
    <location>
        <begin position="478"/>
        <end position="590"/>
    </location>
</feature>
<reference evidence="3" key="1">
    <citation type="submission" date="2025-08" db="UniProtKB">
        <authorList>
            <consortium name="RefSeq"/>
        </authorList>
    </citation>
    <scope>IDENTIFICATION</scope>
    <source>
        <tissue evidence="3">Leaves</tissue>
    </source>
</reference>
<name>A0ABM4UFQ3_COFAR</name>
<dbReference type="PANTHER" id="PTHR46890:SF48">
    <property type="entry name" value="RNA-DIRECTED DNA POLYMERASE"/>
    <property type="match status" value="1"/>
</dbReference>
<sequence>MRVLVWNCQGVGSPLTVPQLREVNNLSSPSLIFLSETKNRKPVIDRIARRLRFENSVVVEAMNRAGGMAMFWSRDTNILEVNTTAFTIEAKIEDSDSNCIWWFVGLYASCDPLIRREQWRVISRRKRLWGDRFLIAGDFNDILSNEEKWGGVVREERSFRNFKDFIDQNNLVDIGYDGQPWTWSNHWNDEGEIRQRLDRGLCSMGWFQVFEQARCQHLTTLASDHSMLMIDTIPATDRHKKRFYFDKRWLQKEGVHQVIERAWNIEEQGSRMFKITKKIRNCRIELLKWRNSFQANSRSKIQDLKKELEEARISESANRWQNLNDIKDKLSTAYKEEEHFWRQKSRISWLREGDKNTKFFHTYVKGRRVHNRIRNLQRNDSSWTSSEDEVVKEISDYFKDLFSSGGRGDMSDILDGIPNSITQDMNNNLTKVVEEKEIHDALFSMNSEKSPRQDGMTPLFFQKFWSIIKKDIIPAIQAFFTSGFMLKSINHTIISLIPKIQNPISLKHFRPISLCSVLYKIISKILANRLKVVLHKCISKTQSAFIPGRQILDNVMVAHEYMHYLKNKRQGKNGYMAVKLDMAKAYDRVE</sequence>
<dbReference type="SUPFAM" id="SSF56672">
    <property type="entry name" value="DNA/RNA polymerases"/>
    <property type="match status" value="1"/>
</dbReference>
<dbReference type="RefSeq" id="XP_071906110.1">
    <property type="nucleotide sequence ID" value="XM_072050009.1"/>
</dbReference>
<protein>
    <recommendedName>
        <fullName evidence="1">Reverse transcriptase domain-containing protein</fullName>
    </recommendedName>
</protein>
<proteinExistence type="predicted"/>